<dbReference type="Pfam" id="PF26600">
    <property type="entry name" value="zf-CHCC_shd"/>
    <property type="match status" value="2"/>
</dbReference>
<comment type="similarity">
    <text evidence="1">Belongs to the CbxX/CfxQ family.</text>
</comment>
<dbReference type="Proteomes" id="UP001189429">
    <property type="component" value="Unassembled WGS sequence"/>
</dbReference>
<dbReference type="Pfam" id="PF00004">
    <property type="entry name" value="AAA"/>
    <property type="match status" value="5"/>
</dbReference>
<dbReference type="PRINTS" id="PR00819">
    <property type="entry name" value="CBXCFQXSUPER"/>
</dbReference>
<dbReference type="PANTHER" id="PTHR43392:SF2">
    <property type="entry name" value="AAA-TYPE ATPASE FAMILY PROTEIN _ ANKYRIN REPEAT FAMILY PROTEIN"/>
    <property type="match status" value="1"/>
</dbReference>
<dbReference type="SUPFAM" id="SSF52540">
    <property type="entry name" value="P-loop containing nucleoside triphosphate hydrolases"/>
    <property type="match status" value="5"/>
</dbReference>
<feature type="region of interest" description="Disordered" evidence="5">
    <location>
        <begin position="3019"/>
        <end position="3039"/>
    </location>
</feature>
<keyword evidence="8" id="KW-1185">Reference proteome</keyword>
<sequence>MLGFCAVPCEVKLPCTHACGMKCHWPQTKHERNCKVKVTSPCSYHPDEVTCRSVYDNSTADLYTDPTIANALQHYRCPAPVSVTLPCTHEKDMPCCEETAIRERGAAYPRCVRESPQPYVYPACRHEKSATCDKFAEYTRDPTSAPKCVELVTYCPLTCDHTRQVKCHQEQDYRGGRASYQCPQKVKVPLPRCGHEHTVACAKARELDQWQGARSREQDVVEENSTYGPKDYQCRQKVTFKRACGHEVLDVACEEAFLWAANGPPPCMEKVTRPSPYCQHACEITCHEAMGLRDMAPVASAPVEVVHEGSVESMPPGLPRAMAECKTMVMMRRRCGHSKQMQCHRASRIPDKCTEEKSMQSPLCGHEIRVPCHLQATLHKWAPWSDDVLGTLSSEERLPTRAKPTGPAPSEAPLLNCLKACKRHVMVEKPCGHETRLQCGELIQVIRDGGEVLRGKKCQENVDWECEKCGAVHEMECSKRKQISDGSHKFACKGMRDMPCWNVAACGSQAVTVPCATEETAAVCCDRRLEWVCSAGKHRHVLALCAKGIPRSCPDCNSDAIAESMNAAQHYAEATDEDLAQVPMSEDTTALWPWPAVKAESIVSAVQRLQRSGKAIEFPITVEIKRKMAKANATQLIKFLANDKVGGKFDRQLCLPMRLPVFYEIAGMQEQKLPDGFSSPASFVKAATLNGIQVYRTTMGNLQGVAAKISGDACKTLLFGYVCALKAEEKATWPPKKGANKSGQRWREQGCDCVEFVQEKGLSRLVVFDPFPLYATHRVGPLSKSELEQLASSVGSGAAAASLARCFPANDEPANGAKPLVHGKGSGDLAGAALADQPHTTSDGAGDHAAEGGPNASVRQVVKIEELRETWAEELTFFTGWDGTTLELPGVKPTKERELLDKLLFMNPKAATFAGKKVLEKQLEKAVGDPSKEVLVCYLRLLNALELLPKDKDQAVEQFDLHRALLKKLGGSCPAHPLALLAAARMPAGAPGEDPSQGDVFLRAFAARYPAAADGLCTDSERERIRQRLSASDGGGGDDEGGRAPGGAPEDPVAMWRELVEEYNTKSEAMEELLRLTGLRKVKLAAVRLFKNGLAFARMDPEVRKLNVPTLNYCFLGNPGTGKTTVARLFAKILYDSGLRQKRTFEECTAQKLKEEGADEFRKRVNDARDGVLFIDEAYDLDPVGDKFKGAPVVNEIVTTAENDREHLTIILAGYEDDMNDKFFAYNPGLKSRFKEVVFEDFDESELLEVWKNMVEKRKLIEADPRLGKVAVRRLAKMAGKKGFGNARAVRQKLDDAFQRLTARDDFDPTALVLETEDVVGENPANSQKLQKILDEISQKIGWAKVKKSVKELVEVASANYEREIDGKPPLDVFMNRLFLGNPGTGKTTCAKLYGQVLKHLGLLSNGDVIEKTASDLGGSAVGQAQQKTAALLDAAVGKVLLIDEAYALDKSQYGAQALDTIVEKVQNGSDIAVLLLGYTEEMLAMIRNQNPGLQRRFDPQQAFCFEDYTEHELLQILMYNCKSKQLKPSLAFQEKALKKLEEQRRCEPNFGNAGAVDNLVKAAVQKAMARGAAKGLGDEEMRLEDTDVDLGPEGEGGDPFAPLDGLYRMESVREKLQQLCSATKLAEDEGEDRPPLGHFVFMGAPGTGKTTVARVTAKILYRLSLIAQDKVVEVDGLRLTGEYVGQTKKKVEEKLDEAKGGVLFIDEAYELGKGTYGSEACTAIVGAMTSPKYDGLVIILAGYQADMMNMLDTNEGLKSRIQHFLEFPDWKTKDCVACFKAKARDENFAFDGAAVDAAIDAVLAKGFQKLLPLKGWGNARDVQKVWEMAKQVRADRVIRAGADHDGDKTLEEADVKFAIDRLIAARMGSGGMSRDTCDDSDPFEALDKLYRMEQVKEKLEQLQATHKIALKDGEDPPPVGHFVFSGAPGTGKTTVARATANILFRLGLINRNNVVETSGLKMTGQYVGETKTKVDEQLNKASGGVLFIDEAYELGKGQYGSEACSALVAAMTDPQYDGLVIILAGYKADMDQMLNTNAGLKSRIQHFMPFPDWTSRDCVSHFLRKAKAGAFTFECGSETIEGILSKGFEKLLPLDGWGNARDVEKVWEAAKQSRARRLTSEDGDVGKSFADVDIRAAIDSLIDMRMGTAGTKHDSGDKSDPFDTLKKLYRMEPVIRKLRQLEDTYIMAKREGDDAPPLGHFVFVGNPGTGKTTVARSVAGILFRMGLIARDIVVETSGLNLTGEYVGSTKKKVEGELDKAKGGVLFIDEAYELGKSHFGIEACSALVAAMTDPKYLGVVIIIAGYRAEISDMLDTNPGLKSRFNHFMEFPNWEPSDCVDLFQKRASHGSYDVDPEVQGILEAGFGKLVGLDGWGNARDVDDIWKAALRERATRVVRLPEGAAEARTLTPADVRPALEDRDAGSRSAQPPVDQREAERFLGEPLFFVFRELLLEHLARSHPGRSWVMGWVYAPWTKQLPPRRGVLGPQTKQAYSVCALCGHWEYDFHGHKCCSKCKGEYLGQPHNAVRDVGDKRGVGRWRKSRGQVQGPSLDDELERLATLFPDRAEALRGARGQGPHAPGPEPVASSDDELDRKVAKQRTALAMAVERDSKAERLALLEVEHRLAAVLRHKDALAKAEMAHAEAVQHLESAAAAHKAAYVELDKFDPLEFRRQDMAPLMQGVLMICKLMVIPLPFDLGTFNPPLVAILLLAKLEELLAQILSPQEFRTHLDEDAASEAPSELGDEEQNRAELEQLKKRSIDAALSPEELVKLEKLMQKQSHIKAAKRLRTVRDGAAASFNRALEQMQPGSVLQGLALQLDKYTCADDAYGIGWWRAQFCSLPNEVEGLWKSDYAGSVTQEVEANFHSHGPCLMPDMSITTLSLPGLAQSPVPGQTWRRIYRNISDLSKIALVPGRVALVTAVAGSQAWRRWNIQYPRVEASDMNSVCSLPRRHRALARAAHDRVSARLAGDLNISDGHATRGATNKLEQMTAAARGESDQRIDALEAQLLALQHRNFASEDDHGGMTDGDSEFQRPDEPLERVKRMGPLSATLTFEPQFDALKEPGIPLDITQTLLGLLQSLLDHSPRWSLLQARAGFHQYLQSLCGDMLYAEMSDSLAEIPNASHADHVRSSSRSSQALALAKVPTHPVHVHGPDESTHGPRWGIPAHILSNSDRIGLQEHRRLEAEKAEELRRLDEERERAEAEYAAEQDRLRMIAEEEARQEALRRAREAHEARLRAAQRAREEAEARRREEERRRQAVQERLRQISPCPAGFTWYKSGGGWRCGGGSHFVSDAELGRSFSS</sequence>
<feature type="domain" description="AAA+ ATPase" evidence="6">
    <location>
        <begin position="1109"/>
        <end position="1229"/>
    </location>
</feature>
<evidence type="ECO:0000256" key="3">
    <source>
        <dbReference type="ARBA" id="ARBA00022840"/>
    </source>
</evidence>
<feature type="region of interest" description="Disordered" evidence="5">
    <location>
        <begin position="2407"/>
        <end position="2433"/>
    </location>
</feature>
<evidence type="ECO:0000313" key="8">
    <source>
        <dbReference type="Proteomes" id="UP001189429"/>
    </source>
</evidence>
<keyword evidence="3" id="KW-0067">ATP-binding</keyword>
<feature type="domain" description="AAA+ ATPase" evidence="6">
    <location>
        <begin position="1919"/>
        <end position="2035"/>
    </location>
</feature>
<dbReference type="CDD" id="cd00009">
    <property type="entry name" value="AAA"/>
    <property type="match status" value="5"/>
</dbReference>
<protein>
    <recommendedName>
        <fullName evidence="6">AAA+ ATPase domain-containing protein</fullName>
    </recommendedName>
</protein>
<keyword evidence="4" id="KW-0175">Coiled coil</keyword>
<dbReference type="InterPro" id="IPR027417">
    <property type="entry name" value="P-loop_NTPase"/>
</dbReference>
<feature type="coiled-coil region" evidence="4">
    <location>
        <begin position="3180"/>
        <end position="3266"/>
    </location>
</feature>
<evidence type="ECO:0000256" key="1">
    <source>
        <dbReference type="ARBA" id="ARBA00010378"/>
    </source>
</evidence>
<dbReference type="InterPro" id="IPR003959">
    <property type="entry name" value="ATPase_AAA_core"/>
</dbReference>
<name>A0ABN9PEA6_9DINO</name>
<evidence type="ECO:0000313" key="7">
    <source>
        <dbReference type="EMBL" id="CAK0788469.1"/>
    </source>
</evidence>
<dbReference type="Pfam" id="PF17866">
    <property type="entry name" value="AAA_lid_6"/>
    <property type="match status" value="1"/>
</dbReference>
<feature type="region of interest" description="Disordered" evidence="5">
    <location>
        <begin position="828"/>
        <end position="856"/>
    </location>
</feature>
<dbReference type="Pfam" id="PF26601">
    <property type="entry name" value="zf-CHCC_ins"/>
    <property type="match status" value="3"/>
</dbReference>
<dbReference type="InterPro" id="IPR041627">
    <property type="entry name" value="AAA_lid_6"/>
</dbReference>
<gene>
    <name evidence="7" type="ORF">PCOR1329_LOCUS349</name>
</gene>
<dbReference type="Gene3D" id="3.40.50.300">
    <property type="entry name" value="P-loop containing nucleotide triphosphate hydrolases"/>
    <property type="match status" value="5"/>
</dbReference>
<reference evidence="7" key="1">
    <citation type="submission" date="2023-10" db="EMBL/GenBank/DDBJ databases">
        <authorList>
            <person name="Chen Y."/>
            <person name="Shah S."/>
            <person name="Dougan E. K."/>
            <person name="Thang M."/>
            <person name="Chan C."/>
        </authorList>
    </citation>
    <scope>NUCLEOTIDE SEQUENCE [LARGE SCALE GENOMIC DNA]</scope>
</reference>
<dbReference type="InterPro" id="IPR000641">
    <property type="entry name" value="CbxX/CfxQ"/>
</dbReference>
<dbReference type="Gene3D" id="1.10.8.60">
    <property type="match status" value="4"/>
</dbReference>
<evidence type="ECO:0000256" key="5">
    <source>
        <dbReference type="SAM" id="MobiDB-lite"/>
    </source>
</evidence>
<dbReference type="PANTHER" id="PTHR43392">
    <property type="entry name" value="AAA-TYPE ATPASE FAMILY PROTEIN / ANKYRIN REPEAT FAMILY PROTEIN"/>
    <property type="match status" value="1"/>
</dbReference>
<feature type="domain" description="AAA+ ATPase" evidence="6">
    <location>
        <begin position="2198"/>
        <end position="2314"/>
    </location>
</feature>
<feature type="domain" description="AAA+ ATPase" evidence="6">
    <location>
        <begin position="1636"/>
        <end position="1752"/>
    </location>
</feature>
<dbReference type="SMART" id="SM00382">
    <property type="entry name" value="AAA"/>
    <property type="match status" value="5"/>
</dbReference>
<comment type="caution">
    <text evidence="7">The sequence shown here is derived from an EMBL/GenBank/DDBJ whole genome shotgun (WGS) entry which is preliminary data.</text>
</comment>
<proteinExistence type="inferred from homology"/>
<evidence type="ECO:0000256" key="4">
    <source>
        <dbReference type="SAM" id="Coils"/>
    </source>
</evidence>
<feature type="region of interest" description="Disordered" evidence="5">
    <location>
        <begin position="1028"/>
        <end position="1051"/>
    </location>
</feature>
<dbReference type="InterPro" id="IPR058255">
    <property type="entry name" value="zf-CHCC_ins"/>
</dbReference>
<accession>A0ABN9PEA6</accession>
<dbReference type="EMBL" id="CAUYUJ010000059">
    <property type="protein sequence ID" value="CAK0788469.1"/>
    <property type="molecule type" value="Genomic_DNA"/>
</dbReference>
<evidence type="ECO:0000259" key="6">
    <source>
        <dbReference type="SMART" id="SM00382"/>
    </source>
</evidence>
<dbReference type="InterPro" id="IPR003593">
    <property type="entry name" value="AAA+_ATPase"/>
</dbReference>
<dbReference type="InterPro" id="IPR058254">
    <property type="entry name" value="zf-CHCC_shd"/>
</dbReference>
<keyword evidence="2" id="KW-0547">Nucleotide-binding</keyword>
<evidence type="ECO:0000256" key="2">
    <source>
        <dbReference type="ARBA" id="ARBA00022741"/>
    </source>
</evidence>
<organism evidence="7 8">
    <name type="scientific">Prorocentrum cordatum</name>
    <dbReference type="NCBI Taxonomy" id="2364126"/>
    <lineage>
        <taxon>Eukaryota</taxon>
        <taxon>Sar</taxon>
        <taxon>Alveolata</taxon>
        <taxon>Dinophyceae</taxon>
        <taxon>Prorocentrales</taxon>
        <taxon>Prorocentraceae</taxon>
        <taxon>Prorocentrum</taxon>
    </lineage>
</organism>
<dbReference type="InterPro" id="IPR050773">
    <property type="entry name" value="CbxX/CfxQ_RuBisCO_ESX"/>
</dbReference>
<feature type="domain" description="AAA+ ATPase" evidence="6">
    <location>
        <begin position="1373"/>
        <end position="1504"/>
    </location>
</feature>
<feature type="region of interest" description="Disordered" evidence="5">
    <location>
        <begin position="2571"/>
        <end position="2591"/>
    </location>
</feature>